<dbReference type="Gene3D" id="1.25.40.10">
    <property type="entry name" value="Tetratricopeptide repeat domain"/>
    <property type="match status" value="2"/>
</dbReference>
<feature type="repeat" description="TPR" evidence="3">
    <location>
        <begin position="67"/>
        <end position="100"/>
    </location>
</feature>
<dbReference type="SMART" id="SM00028">
    <property type="entry name" value="TPR"/>
    <property type="match status" value="6"/>
</dbReference>
<keyword evidence="5" id="KW-1185">Reference proteome</keyword>
<dbReference type="PANTHER" id="PTHR45641:SF1">
    <property type="entry name" value="AAA+ ATPASE DOMAIN-CONTAINING PROTEIN"/>
    <property type="match status" value="1"/>
</dbReference>
<dbReference type="EMBL" id="CAKOGP040001914">
    <property type="protein sequence ID" value="CAJ1956421.1"/>
    <property type="molecule type" value="Genomic_DNA"/>
</dbReference>
<dbReference type="InterPro" id="IPR019734">
    <property type="entry name" value="TPR_rpt"/>
</dbReference>
<sequence>MECNNEQDPSIDELVEELIEHDSLIGERTGKCNVSGAQGNFTKAKVYYKRMLERQTKESGEDDLSVATTLYQIGTYLTLEGNIDEALEMLERALKLQLETLGEGHDDTALTYQLLGTNFLNHRENEQAEEMFRKALHIKLDILRQIFSNLTGLCRQLMNSLKGQEKYSEAIEIQKLVLENLLQMHGEDHPDVVQTYLGIAGLLGDQARLDDSLHMVDRCVEICSRLQGTEDFHPRILTQVLFHKATCLEAQGDFEGAEGVLAELRLVQKETLSETHPLVAETAEAYDHLAKLYGLKGMLDNAINAYATATNIRKTALGNGHPSTKKSVIALKALKRQKTARALNQEGLVRKAQGDSEGALQPLRRGAGYSQGNLCSHKYGECLREYFG</sequence>
<feature type="repeat" description="TPR" evidence="3">
    <location>
        <begin position="109"/>
        <end position="142"/>
    </location>
</feature>
<comment type="caution">
    <text evidence="4">The sequence shown here is derived from an EMBL/GenBank/DDBJ whole genome shotgun (WGS) entry which is preliminary data.</text>
</comment>
<proteinExistence type="predicted"/>
<evidence type="ECO:0000256" key="1">
    <source>
        <dbReference type="ARBA" id="ARBA00022737"/>
    </source>
</evidence>
<evidence type="ECO:0000256" key="3">
    <source>
        <dbReference type="PROSITE-ProRule" id="PRU00339"/>
    </source>
</evidence>
<accession>A0AAD2JJJ6</accession>
<dbReference type="AlphaFoldDB" id="A0AAD2JJJ6"/>
<dbReference type="InterPro" id="IPR011990">
    <property type="entry name" value="TPR-like_helical_dom_sf"/>
</dbReference>
<protein>
    <recommendedName>
        <fullName evidence="6">Kinesin light chain</fullName>
    </recommendedName>
</protein>
<dbReference type="SUPFAM" id="SSF48452">
    <property type="entry name" value="TPR-like"/>
    <property type="match status" value="3"/>
</dbReference>
<organism evidence="4 5">
    <name type="scientific">Cylindrotheca closterium</name>
    <dbReference type="NCBI Taxonomy" id="2856"/>
    <lineage>
        <taxon>Eukaryota</taxon>
        <taxon>Sar</taxon>
        <taxon>Stramenopiles</taxon>
        <taxon>Ochrophyta</taxon>
        <taxon>Bacillariophyta</taxon>
        <taxon>Bacillariophyceae</taxon>
        <taxon>Bacillariophycidae</taxon>
        <taxon>Bacillariales</taxon>
        <taxon>Bacillariaceae</taxon>
        <taxon>Cylindrotheca</taxon>
    </lineage>
</organism>
<dbReference type="PROSITE" id="PS50005">
    <property type="entry name" value="TPR"/>
    <property type="match status" value="2"/>
</dbReference>
<evidence type="ECO:0000256" key="2">
    <source>
        <dbReference type="ARBA" id="ARBA00022803"/>
    </source>
</evidence>
<dbReference type="PANTHER" id="PTHR45641">
    <property type="entry name" value="TETRATRICOPEPTIDE REPEAT PROTEIN (AFU_ORTHOLOGUE AFUA_6G03870)"/>
    <property type="match status" value="1"/>
</dbReference>
<dbReference type="Proteomes" id="UP001295423">
    <property type="component" value="Unassembled WGS sequence"/>
</dbReference>
<evidence type="ECO:0008006" key="6">
    <source>
        <dbReference type="Google" id="ProtNLM"/>
    </source>
</evidence>
<dbReference type="Pfam" id="PF13424">
    <property type="entry name" value="TPR_12"/>
    <property type="match status" value="1"/>
</dbReference>
<dbReference type="Pfam" id="PF13181">
    <property type="entry name" value="TPR_8"/>
    <property type="match status" value="1"/>
</dbReference>
<reference evidence="4" key="1">
    <citation type="submission" date="2023-08" db="EMBL/GenBank/DDBJ databases">
        <authorList>
            <person name="Audoor S."/>
            <person name="Bilcke G."/>
        </authorList>
    </citation>
    <scope>NUCLEOTIDE SEQUENCE</scope>
</reference>
<keyword evidence="2 3" id="KW-0802">TPR repeat</keyword>
<evidence type="ECO:0000313" key="4">
    <source>
        <dbReference type="EMBL" id="CAJ1956421.1"/>
    </source>
</evidence>
<name>A0AAD2JJJ6_9STRA</name>
<gene>
    <name evidence="4" type="ORF">CYCCA115_LOCUS16225</name>
</gene>
<evidence type="ECO:0000313" key="5">
    <source>
        <dbReference type="Proteomes" id="UP001295423"/>
    </source>
</evidence>
<keyword evidence="1" id="KW-0677">Repeat</keyword>